<evidence type="ECO:0000259" key="7">
    <source>
        <dbReference type="PROSITE" id="PS51253"/>
    </source>
</evidence>
<evidence type="ECO:0000313" key="8">
    <source>
        <dbReference type="EMBL" id="KAK7586068.1"/>
    </source>
</evidence>
<dbReference type="SUPFAM" id="SSF54001">
    <property type="entry name" value="Cysteine proteinases"/>
    <property type="match status" value="1"/>
</dbReference>
<dbReference type="InterPro" id="IPR011011">
    <property type="entry name" value="Znf_FYVE_PHD"/>
</dbReference>
<keyword evidence="4" id="KW-0238">DNA-binding</keyword>
<reference evidence="8 9" key="1">
    <citation type="submission" date="2024-03" db="EMBL/GenBank/DDBJ databases">
        <title>Adaptation during the transition from Ophiocordyceps entomopathogen to insect associate is accompanied by gene loss and intensified selection.</title>
        <authorList>
            <person name="Ward C.M."/>
            <person name="Onetto C.A."/>
            <person name="Borneman A.R."/>
        </authorList>
    </citation>
    <scope>NUCLEOTIDE SEQUENCE [LARGE SCALE GENOMIC DNA]</scope>
    <source>
        <strain evidence="8">AWRI1</strain>
        <tissue evidence="8">Single Adult Female</tissue>
    </source>
</reference>
<evidence type="ECO:0000256" key="4">
    <source>
        <dbReference type="ARBA" id="ARBA00023125"/>
    </source>
</evidence>
<dbReference type="Gene3D" id="3.30.40.10">
    <property type="entry name" value="Zinc/RING finger domain, C3HC4 (zinc finger)"/>
    <property type="match status" value="1"/>
</dbReference>
<name>A0AAN9Y2Q4_9HEMI</name>
<dbReference type="PROSITE" id="PS51253">
    <property type="entry name" value="HTH_CENPB"/>
    <property type="match status" value="1"/>
</dbReference>
<organism evidence="8 9">
    <name type="scientific">Parthenolecanium corni</name>
    <dbReference type="NCBI Taxonomy" id="536013"/>
    <lineage>
        <taxon>Eukaryota</taxon>
        <taxon>Metazoa</taxon>
        <taxon>Ecdysozoa</taxon>
        <taxon>Arthropoda</taxon>
        <taxon>Hexapoda</taxon>
        <taxon>Insecta</taxon>
        <taxon>Pterygota</taxon>
        <taxon>Neoptera</taxon>
        <taxon>Paraneoptera</taxon>
        <taxon>Hemiptera</taxon>
        <taxon>Sternorrhyncha</taxon>
        <taxon>Coccoidea</taxon>
        <taxon>Coccidae</taxon>
        <taxon>Parthenolecanium</taxon>
    </lineage>
</organism>
<dbReference type="SUPFAM" id="SSF57903">
    <property type="entry name" value="FYVE/PHD zinc finger"/>
    <property type="match status" value="1"/>
</dbReference>
<dbReference type="InterPro" id="IPR036397">
    <property type="entry name" value="RNaseH_sf"/>
</dbReference>
<keyword evidence="3" id="KW-0862">Zinc</keyword>
<dbReference type="Gene3D" id="3.40.395.10">
    <property type="entry name" value="Adenoviral Proteinase, Chain A"/>
    <property type="match status" value="1"/>
</dbReference>
<dbReference type="Pfam" id="PF03184">
    <property type="entry name" value="DDE_1"/>
    <property type="match status" value="1"/>
</dbReference>
<evidence type="ECO:0000313" key="9">
    <source>
        <dbReference type="Proteomes" id="UP001367676"/>
    </source>
</evidence>
<dbReference type="EMBL" id="JBBCAQ010000027">
    <property type="protein sequence ID" value="KAK7586068.1"/>
    <property type="molecule type" value="Genomic_DNA"/>
</dbReference>
<dbReference type="GO" id="GO:0005634">
    <property type="term" value="C:nucleus"/>
    <property type="evidence" value="ECO:0007669"/>
    <property type="project" value="TreeGrafter"/>
</dbReference>
<dbReference type="InterPro" id="IPR001965">
    <property type="entry name" value="Znf_PHD"/>
</dbReference>
<dbReference type="GO" id="GO:0003677">
    <property type="term" value="F:DNA binding"/>
    <property type="evidence" value="ECO:0007669"/>
    <property type="project" value="UniProtKB-KW"/>
</dbReference>
<protein>
    <recommendedName>
        <fullName evidence="10">DDE-1 domain-containing protein</fullName>
    </recommendedName>
</protein>
<dbReference type="InterPro" id="IPR004875">
    <property type="entry name" value="DDE_SF_endonuclease_dom"/>
</dbReference>
<accession>A0AAN9Y2Q4</accession>
<dbReference type="PROSITE" id="PS50016">
    <property type="entry name" value="ZF_PHD_2"/>
    <property type="match status" value="1"/>
</dbReference>
<feature type="domain" description="HTH CENPB-type" evidence="7">
    <location>
        <begin position="321"/>
        <end position="399"/>
    </location>
</feature>
<proteinExistence type="predicted"/>
<evidence type="ECO:0000259" key="6">
    <source>
        <dbReference type="PROSITE" id="PS50016"/>
    </source>
</evidence>
<dbReference type="PANTHER" id="PTHR19303">
    <property type="entry name" value="TRANSPOSON"/>
    <property type="match status" value="1"/>
</dbReference>
<dbReference type="CDD" id="cd15517">
    <property type="entry name" value="PHD_TCF19_like"/>
    <property type="match status" value="1"/>
</dbReference>
<evidence type="ECO:0000256" key="1">
    <source>
        <dbReference type="ARBA" id="ARBA00022723"/>
    </source>
</evidence>
<evidence type="ECO:0000256" key="2">
    <source>
        <dbReference type="ARBA" id="ARBA00022771"/>
    </source>
</evidence>
<dbReference type="InterPro" id="IPR006600">
    <property type="entry name" value="HTH_CenpB_DNA-bd_dom"/>
</dbReference>
<evidence type="ECO:0000256" key="3">
    <source>
        <dbReference type="ARBA" id="ARBA00022833"/>
    </source>
</evidence>
<comment type="caution">
    <text evidence="8">The sequence shown here is derived from an EMBL/GenBank/DDBJ whole genome shotgun (WGS) entry which is preliminary data.</text>
</comment>
<dbReference type="Proteomes" id="UP001367676">
    <property type="component" value="Unassembled WGS sequence"/>
</dbReference>
<sequence length="856" mass="97607">MFTQKKDIADIDFSIDQLVNTAEKLTSELRLYETLIRKRTGQIHRLNDSSFKEILNKFSSTQQNEIDAKELYKKLSFITDVLEKFDAFSHSNETLIEDVLQEYINYLQSKNENLLIIKPNMTNFLINAQHEETNTFFSSANTEKFEHLIFILHVNSHYSSVLLTKGNTSVYHYDLKGKKNHEWAERLIFKLREYFVVDQITHFECRIKDVPSSAFLLENMMKIVYSPKKTPMNDDSASQLIKLPPQCDLVRNRRKTTKRGEASYESLLKAARRVRLDGLSIRKAAASVEKVNYKTLGRYLSKFTEAEVNGEKNITLRTEVGYRKNKLALSVPLEKQLVNYVKKAANFYLGLTPKEIRKLAYQFGSANGIEVPESWEEEQMAGKDWYTGFMKRHTDLSLQTPEATSLARVSAFNKTTVGEFFDNLNSILERFQFSPQDIWNIDETGVTTVQKPSKIVAPRGMKQVGSITSAERGTLVTVTGAISATGADVPPFFIFPRKNFRRYFLFGGPKGCGGSANASGWMKEDDFVLFLKHFVRHVRCSPEKPVLIILDNHESHTSIACLNYCKAVGIVLLSIPPHTSHKLQPLDRTVYGPFKHYFNSASDAWIKSHPGQRMTIYDIPGVVNEAYKSAFTRENILSGFKTTGIAPLNREIFTDDDFSANYVADRDDPDQPLEEPTPFISLPDASVSGESNRVCPPNDKSVPTAKTIAVTAQIQDTVSLEELRPFPKAAPRKMKTNRRRCKSTILTDTPEKKAIEERKKACKSKPKPIPLKKLVAAPKNKTAKRRYEDESDDEENVFCLVCVEPFRNSRSKERWIQCQNCAMWAHMACTKYGPVRIRTFICDRCEEMSSEDESDL</sequence>
<dbReference type="AlphaFoldDB" id="A0AAN9Y2Q4"/>
<dbReference type="SMART" id="SM00249">
    <property type="entry name" value="PHD"/>
    <property type="match status" value="1"/>
</dbReference>
<keyword evidence="9" id="KW-1185">Reference proteome</keyword>
<dbReference type="InterPro" id="IPR019787">
    <property type="entry name" value="Znf_PHD-finger"/>
</dbReference>
<feature type="domain" description="PHD-type" evidence="6">
    <location>
        <begin position="796"/>
        <end position="848"/>
    </location>
</feature>
<dbReference type="Gene3D" id="3.30.420.10">
    <property type="entry name" value="Ribonuclease H-like superfamily/Ribonuclease H"/>
    <property type="match status" value="1"/>
</dbReference>
<keyword evidence="2 5" id="KW-0863">Zinc-finger</keyword>
<dbReference type="InterPro" id="IPR013083">
    <property type="entry name" value="Znf_RING/FYVE/PHD"/>
</dbReference>
<dbReference type="InterPro" id="IPR038765">
    <property type="entry name" value="Papain-like_cys_pep_sf"/>
</dbReference>
<keyword evidence="1" id="KW-0479">Metal-binding</keyword>
<evidence type="ECO:0000256" key="5">
    <source>
        <dbReference type="PROSITE-ProRule" id="PRU00146"/>
    </source>
</evidence>
<dbReference type="InterPro" id="IPR050863">
    <property type="entry name" value="CenT-Element_Derived"/>
</dbReference>
<dbReference type="PANTHER" id="PTHR19303:SF74">
    <property type="entry name" value="POGO TRANSPOSABLE ELEMENT WITH KRAB DOMAIN"/>
    <property type="match status" value="1"/>
</dbReference>
<gene>
    <name evidence="8" type="ORF">V9T40_003944</name>
</gene>
<evidence type="ECO:0008006" key="10">
    <source>
        <dbReference type="Google" id="ProtNLM"/>
    </source>
</evidence>
<dbReference type="GO" id="GO:0008270">
    <property type="term" value="F:zinc ion binding"/>
    <property type="evidence" value="ECO:0007669"/>
    <property type="project" value="UniProtKB-KW"/>
</dbReference>